<proteinExistence type="predicted"/>
<dbReference type="EMBL" id="JASDAP010000003">
    <property type="protein sequence ID" value="KAK1905736.1"/>
    <property type="molecule type" value="Genomic_DNA"/>
</dbReference>
<gene>
    <name evidence="2" type="ORF">KUDE01_012915</name>
</gene>
<evidence type="ECO:0000313" key="2">
    <source>
        <dbReference type="EMBL" id="KAK1905736.1"/>
    </source>
</evidence>
<dbReference type="AlphaFoldDB" id="A0AAD9FLN4"/>
<accession>A0AAD9FLN4</accession>
<organism evidence="2 3">
    <name type="scientific">Dissostichus eleginoides</name>
    <name type="common">Patagonian toothfish</name>
    <name type="synonym">Dissostichus amissus</name>
    <dbReference type="NCBI Taxonomy" id="100907"/>
    <lineage>
        <taxon>Eukaryota</taxon>
        <taxon>Metazoa</taxon>
        <taxon>Chordata</taxon>
        <taxon>Craniata</taxon>
        <taxon>Vertebrata</taxon>
        <taxon>Euteleostomi</taxon>
        <taxon>Actinopterygii</taxon>
        <taxon>Neopterygii</taxon>
        <taxon>Teleostei</taxon>
        <taxon>Neoteleostei</taxon>
        <taxon>Acanthomorphata</taxon>
        <taxon>Eupercaria</taxon>
        <taxon>Perciformes</taxon>
        <taxon>Notothenioidei</taxon>
        <taxon>Nototheniidae</taxon>
        <taxon>Dissostichus</taxon>
    </lineage>
</organism>
<comment type="caution">
    <text evidence="2">The sequence shown here is derived from an EMBL/GenBank/DDBJ whole genome shotgun (WGS) entry which is preliminary data.</text>
</comment>
<keyword evidence="3" id="KW-1185">Reference proteome</keyword>
<keyword evidence="2" id="KW-0808">Transferase</keyword>
<dbReference type="Proteomes" id="UP001228049">
    <property type="component" value="Unassembled WGS sequence"/>
</dbReference>
<feature type="compositionally biased region" description="Basic residues" evidence="1">
    <location>
        <begin position="44"/>
        <end position="56"/>
    </location>
</feature>
<protein>
    <submittedName>
        <fullName evidence="2">Protein adenylyltransferase SelO mitochondrial</fullName>
    </submittedName>
</protein>
<feature type="region of interest" description="Disordered" evidence="1">
    <location>
        <begin position="44"/>
        <end position="75"/>
    </location>
</feature>
<reference evidence="2" key="1">
    <citation type="submission" date="2023-04" db="EMBL/GenBank/DDBJ databases">
        <title>Chromosome-level genome of Chaenocephalus aceratus.</title>
        <authorList>
            <person name="Park H."/>
        </authorList>
    </citation>
    <scope>NUCLEOTIDE SEQUENCE</scope>
    <source>
        <strain evidence="2">DE</strain>
        <tissue evidence="2">Muscle</tissue>
    </source>
</reference>
<sequence>MDGQLGSGRLIDFALTSGRPAGPWHAYRLMSPFTCKFKEIMRASPRKFTQKRRRHPQYGGSSSRRDGRSSESPCTFLLGSTRPGDLSFISMVQPKSLGVHLLCPLNRRKR</sequence>
<dbReference type="GO" id="GO:0016779">
    <property type="term" value="F:nucleotidyltransferase activity"/>
    <property type="evidence" value="ECO:0007669"/>
    <property type="project" value="UniProtKB-KW"/>
</dbReference>
<keyword evidence="2" id="KW-0548">Nucleotidyltransferase</keyword>
<evidence type="ECO:0000313" key="3">
    <source>
        <dbReference type="Proteomes" id="UP001228049"/>
    </source>
</evidence>
<evidence type="ECO:0000256" key="1">
    <source>
        <dbReference type="SAM" id="MobiDB-lite"/>
    </source>
</evidence>
<name>A0AAD9FLN4_DISEL</name>